<feature type="region of interest" description="Disordered" evidence="1">
    <location>
        <begin position="232"/>
        <end position="285"/>
    </location>
</feature>
<evidence type="ECO:0000313" key="2">
    <source>
        <dbReference type="EMBL" id="KAJ8436587.1"/>
    </source>
</evidence>
<dbReference type="OrthoDB" id="10263597at2759"/>
<comment type="caution">
    <text evidence="2">The sequence shown here is derived from an EMBL/GenBank/DDBJ whole genome shotgun (WGS) entry which is preliminary data.</text>
</comment>
<feature type="compositionally biased region" description="Basic and acidic residues" evidence="1">
    <location>
        <begin position="265"/>
        <end position="285"/>
    </location>
</feature>
<dbReference type="AlphaFoldDB" id="A0A9Q1QC11"/>
<dbReference type="Proteomes" id="UP001153076">
    <property type="component" value="Unassembled WGS sequence"/>
</dbReference>
<evidence type="ECO:0000313" key="3">
    <source>
        <dbReference type="Proteomes" id="UP001153076"/>
    </source>
</evidence>
<dbReference type="EMBL" id="JAKOGI010000338">
    <property type="protein sequence ID" value="KAJ8436587.1"/>
    <property type="molecule type" value="Genomic_DNA"/>
</dbReference>
<evidence type="ECO:0000256" key="1">
    <source>
        <dbReference type="SAM" id="MobiDB-lite"/>
    </source>
</evidence>
<feature type="compositionally biased region" description="Low complexity" evidence="1">
    <location>
        <begin position="235"/>
        <end position="255"/>
    </location>
</feature>
<reference evidence="2" key="1">
    <citation type="submission" date="2022-04" db="EMBL/GenBank/DDBJ databases">
        <title>Carnegiea gigantea Genome sequencing and assembly v2.</title>
        <authorList>
            <person name="Copetti D."/>
            <person name="Sanderson M.J."/>
            <person name="Burquez A."/>
            <person name="Wojciechowski M.F."/>
        </authorList>
    </citation>
    <scope>NUCLEOTIDE SEQUENCE</scope>
    <source>
        <strain evidence="2">SGP5-SGP5p</strain>
        <tissue evidence="2">Aerial part</tissue>
    </source>
</reference>
<keyword evidence="3" id="KW-1185">Reference proteome</keyword>
<accession>A0A9Q1QC11</accession>
<feature type="compositionally biased region" description="Polar residues" evidence="1">
    <location>
        <begin position="196"/>
        <end position="212"/>
    </location>
</feature>
<name>A0A9Q1QC11_9CARY</name>
<proteinExistence type="predicted"/>
<feature type="region of interest" description="Disordered" evidence="1">
    <location>
        <begin position="182"/>
        <end position="212"/>
    </location>
</feature>
<gene>
    <name evidence="2" type="ORF">Cgig2_031528</name>
</gene>
<organism evidence="2 3">
    <name type="scientific">Carnegiea gigantea</name>
    <dbReference type="NCBI Taxonomy" id="171969"/>
    <lineage>
        <taxon>Eukaryota</taxon>
        <taxon>Viridiplantae</taxon>
        <taxon>Streptophyta</taxon>
        <taxon>Embryophyta</taxon>
        <taxon>Tracheophyta</taxon>
        <taxon>Spermatophyta</taxon>
        <taxon>Magnoliopsida</taxon>
        <taxon>eudicotyledons</taxon>
        <taxon>Gunneridae</taxon>
        <taxon>Pentapetalae</taxon>
        <taxon>Caryophyllales</taxon>
        <taxon>Cactineae</taxon>
        <taxon>Cactaceae</taxon>
        <taxon>Cactoideae</taxon>
        <taxon>Echinocereeae</taxon>
        <taxon>Carnegiea</taxon>
    </lineage>
</organism>
<sequence>MWIGQWMEQTIKTHVKWKKQDVKSVAIWFRRLLRLWLLLHAQIWRPSSVVFFFLLLAFSIPENTLASSQTLCSSLSMAISATNLHFRLQPQISRYESPFLFLLCCDFFFPSSSSVVSALFVAFRLPFGCCSCFFSSSFSCSAMSVGHGGVFGHLSLSLLPPLLSGAWERDYADENRIQAENSRTSLQQFSRKRPTKAQNATKKQPCNSIQEQNQPSMQGYTCLFTPQMLHQNPESQTQVSQAQSSSKSSRGDSQSRNNMLHRARFRSENSDEYGDQKEQDINGDD</sequence>
<protein>
    <submittedName>
        <fullName evidence="2">Uncharacterized protein</fullName>
    </submittedName>
</protein>